<evidence type="ECO:0000256" key="1">
    <source>
        <dbReference type="SAM" id="SignalP"/>
    </source>
</evidence>
<dbReference type="Pfam" id="PF00059">
    <property type="entry name" value="Lectin_C"/>
    <property type="match status" value="1"/>
</dbReference>
<dbReference type="InterPro" id="IPR016187">
    <property type="entry name" value="CTDL_fold"/>
</dbReference>
<evidence type="ECO:0000259" key="2">
    <source>
        <dbReference type="PROSITE" id="PS50041"/>
    </source>
</evidence>
<dbReference type="SUPFAM" id="SSF56436">
    <property type="entry name" value="C-type lectin-like"/>
    <property type="match status" value="1"/>
</dbReference>
<dbReference type="InterPro" id="IPR001304">
    <property type="entry name" value="C-type_lectin-like"/>
</dbReference>
<feature type="signal peptide" evidence="1">
    <location>
        <begin position="1"/>
        <end position="24"/>
    </location>
</feature>
<dbReference type="Gene3D" id="3.10.100.10">
    <property type="entry name" value="Mannose-Binding Protein A, subunit A"/>
    <property type="match status" value="1"/>
</dbReference>
<protein>
    <recommendedName>
        <fullName evidence="2">C-type lectin domain-containing protein</fullName>
    </recommendedName>
</protein>
<dbReference type="InterPro" id="IPR050111">
    <property type="entry name" value="C-type_lectin/snaclec_domain"/>
</dbReference>
<evidence type="ECO:0000313" key="4">
    <source>
        <dbReference type="Proteomes" id="UP000005408"/>
    </source>
</evidence>
<dbReference type="OrthoDB" id="6133475at2759"/>
<dbReference type="OMA" id="DANESKW"/>
<feature type="chain" id="PRO_5036460006" description="C-type lectin domain-containing protein" evidence="1">
    <location>
        <begin position="25"/>
        <end position="238"/>
    </location>
</feature>
<evidence type="ECO:0000313" key="3">
    <source>
        <dbReference type="EnsemblMetazoa" id="G6204.1:cds"/>
    </source>
</evidence>
<dbReference type="Proteomes" id="UP000005408">
    <property type="component" value="Unassembled WGS sequence"/>
</dbReference>
<reference evidence="3" key="1">
    <citation type="submission" date="2022-08" db="UniProtKB">
        <authorList>
            <consortium name="EnsemblMetazoa"/>
        </authorList>
    </citation>
    <scope>IDENTIFICATION</scope>
    <source>
        <strain evidence="3">05x7-T-G4-1.051#20</strain>
    </source>
</reference>
<accession>A0A8W8NPU1</accession>
<dbReference type="PROSITE" id="PS50041">
    <property type="entry name" value="C_TYPE_LECTIN_2"/>
    <property type="match status" value="1"/>
</dbReference>
<name>A0A8W8NPU1_MAGGI</name>
<sequence>MQFFEVRSFCAFLALVVCFEGSDAEPHTEDDDLMKNISDLHFQLFSSIQKKTKMIKTTVFETQCSGSGCTFNGCESSGSETCDGQMFTKLNKIQSSINNIWKRKPAPNVCKQGWKRYDGHCYHLFNTKMNWFQAQIFCRKQGTTLLQINNASENKWLTKNFPNVYYWIDFTDIGTEGKWVTFSTGKSEYTSWDRAQPDNGGGHQHCALNNFSNRAGRWDDEGCKKSFQVFCEAPGSEF</sequence>
<dbReference type="AlphaFoldDB" id="A0A8W8NPU1"/>
<keyword evidence="1" id="KW-0732">Signal</keyword>
<keyword evidence="4" id="KW-1185">Reference proteome</keyword>
<feature type="domain" description="C-type lectin" evidence="2">
    <location>
        <begin position="117"/>
        <end position="232"/>
    </location>
</feature>
<dbReference type="EnsemblMetazoa" id="G6204.1">
    <property type="protein sequence ID" value="G6204.1:cds"/>
    <property type="gene ID" value="G6204"/>
</dbReference>
<organism evidence="3 4">
    <name type="scientific">Magallana gigas</name>
    <name type="common">Pacific oyster</name>
    <name type="synonym">Crassostrea gigas</name>
    <dbReference type="NCBI Taxonomy" id="29159"/>
    <lineage>
        <taxon>Eukaryota</taxon>
        <taxon>Metazoa</taxon>
        <taxon>Spiralia</taxon>
        <taxon>Lophotrochozoa</taxon>
        <taxon>Mollusca</taxon>
        <taxon>Bivalvia</taxon>
        <taxon>Autobranchia</taxon>
        <taxon>Pteriomorphia</taxon>
        <taxon>Ostreida</taxon>
        <taxon>Ostreoidea</taxon>
        <taxon>Ostreidae</taxon>
        <taxon>Magallana</taxon>
    </lineage>
</organism>
<dbReference type="PANTHER" id="PTHR22803">
    <property type="entry name" value="MANNOSE, PHOSPHOLIPASE, LECTIN RECEPTOR RELATED"/>
    <property type="match status" value="1"/>
</dbReference>
<dbReference type="CDD" id="cd00037">
    <property type="entry name" value="CLECT"/>
    <property type="match status" value="1"/>
</dbReference>
<proteinExistence type="predicted"/>
<dbReference type="InterPro" id="IPR016186">
    <property type="entry name" value="C-type_lectin-like/link_sf"/>
</dbReference>
<dbReference type="SMART" id="SM00034">
    <property type="entry name" value="CLECT"/>
    <property type="match status" value="1"/>
</dbReference>